<evidence type="ECO:0000313" key="1">
    <source>
        <dbReference type="EMBL" id="GGF74414.1"/>
    </source>
</evidence>
<evidence type="ECO:0000313" key="2">
    <source>
        <dbReference type="Proteomes" id="UP000632498"/>
    </source>
</evidence>
<reference evidence="1" key="1">
    <citation type="journal article" date="2014" name="Int. J. Syst. Evol. Microbiol.">
        <title>Complete genome sequence of Corynebacterium casei LMG S-19264T (=DSM 44701T), isolated from a smear-ripened cheese.</title>
        <authorList>
            <consortium name="US DOE Joint Genome Institute (JGI-PGF)"/>
            <person name="Walter F."/>
            <person name="Albersmeier A."/>
            <person name="Kalinowski J."/>
            <person name="Ruckert C."/>
        </authorList>
    </citation>
    <scope>NUCLEOTIDE SEQUENCE</scope>
    <source>
        <strain evidence="1">CGMCC 1.15254</strain>
    </source>
</reference>
<dbReference type="Proteomes" id="UP000632498">
    <property type="component" value="Unassembled WGS sequence"/>
</dbReference>
<proteinExistence type="predicted"/>
<reference evidence="1" key="2">
    <citation type="submission" date="2020-09" db="EMBL/GenBank/DDBJ databases">
        <authorList>
            <person name="Sun Q."/>
            <person name="Zhou Y."/>
        </authorList>
    </citation>
    <scope>NUCLEOTIDE SEQUENCE</scope>
    <source>
        <strain evidence="1">CGMCC 1.15254</strain>
    </source>
</reference>
<dbReference type="EMBL" id="BMHV01000032">
    <property type="protein sequence ID" value="GGF74414.1"/>
    <property type="molecule type" value="Genomic_DNA"/>
</dbReference>
<accession>A0A917C7M9</accession>
<organism evidence="1 2">
    <name type="scientific">Terasakiella brassicae</name>
    <dbReference type="NCBI Taxonomy" id="1634917"/>
    <lineage>
        <taxon>Bacteria</taxon>
        <taxon>Pseudomonadati</taxon>
        <taxon>Pseudomonadota</taxon>
        <taxon>Alphaproteobacteria</taxon>
        <taxon>Rhodospirillales</taxon>
        <taxon>Terasakiellaceae</taxon>
        <taxon>Terasakiella</taxon>
    </lineage>
</organism>
<name>A0A917C7M9_9PROT</name>
<gene>
    <name evidence="1" type="ORF">GCM10011332_30680</name>
</gene>
<sequence>MVTVEEIFTVLKNQNLIDTLAEFSRWCGRKRSWASVSMSRGMSMPLDAMVSVYCHLLAMRDASHDDRLQVLLADTWGHICSAVNQRDYYLLYDS</sequence>
<comment type="caution">
    <text evidence="1">The sequence shown here is derived from an EMBL/GenBank/DDBJ whole genome shotgun (WGS) entry which is preliminary data.</text>
</comment>
<keyword evidence="2" id="KW-1185">Reference proteome</keyword>
<protein>
    <submittedName>
        <fullName evidence="1">Uncharacterized protein</fullName>
    </submittedName>
</protein>
<dbReference type="AlphaFoldDB" id="A0A917C7M9"/>
<dbReference type="RefSeq" id="WP_188666839.1">
    <property type="nucleotide sequence ID" value="NZ_BMHV01000032.1"/>
</dbReference>